<dbReference type="EC" id="2.1.1.72" evidence="1"/>
<gene>
    <name evidence="7" type="ORF">BM477_06795</name>
</gene>
<comment type="catalytic activity">
    <reaction evidence="4">
        <text>a 2'-deoxyadenosine in DNA + S-adenosyl-L-methionine = an N(6)-methyl-2'-deoxyadenosine in DNA + S-adenosyl-L-homocysteine + H(+)</text>
        <dbReference type="Rhea" id="RHEA:15197"/>
        <dbReference type="Rhea" id="RHEA-COMP:12418"/>
        <dbReference type="Rhea" id="RHEA-COMP:12419"/>
        <dbReference type="ChEBI" id="CHEBI:15378"/>
        <dbReference type="ChEBI" id="CHEBI:57856"/>
        <dbReference type="ChEBI" id="CHEBI:59789"/>
        <dbReference type="ChEBI" id="CHEBI:90615"/>
        <dbReference type="ChEBI" id="CHEBI:90616"/>
        <dbReference type="EC" id="2.1.1.72"/>
    </reaction>
</comment>
<reference evidence="8" key="1">
    <citation type="submission" date="2016-11" db="EMBL/GenBank/DDBJ databases">
        <title>Actinomyces gypaetusis sp. nov. isolated from Gypaetus barbatus in Qinghai Tibet Plateau China.</title>
        <authorList>
            <person name="Meng X."/>
        </authorList>
    </citation>
    <scope>NUCLEOTIDE SEQUENCE [LARGE SCALE GENOMIC DNA]</scope>
    <source>
        <strain evidence="8">DSM 15383</strain>
    </source>
</reference>
<dbReference type="PANTHER" id="PTHR33841">
    <property type="entry name" value="DNA METHYLTRANSFERASE YEEA-RELATED"/>
    <property type="match status" value="1"/>
</dbReference>
<keyword evidence="8" id="KW-1185">Reference proteome</keyword>
<dbReference type="Pfam" id="PF02384">
    <property type="entry name" value="N6_Mtase"/>
    <property type="match status" value="1"/>
</dbReference>
<dbReference type="InterPro" id="IPR003356">
    <property type="entry name" value="DNA_methylase_A-5"/>
</dbReference>
<keyword evidence="3" id="KW-0808">Transferase</keyword>
<protein>
    <recommendedName>
        <fullName evidence="1">site-specific DNA-methyltransferase (adenine-specific)</fullName>
        <ecNumber evidence="1">2.1.1.72</ecNumber>
    </recommendedName>
</protein>
<evidence type="ECO:0000259" key="5">
    <source>
        <dbReference type="Pfam" id="PF02384"/>
    </source>
</evidence>
<dbReference type="Gene3D" id="3.40.50.150">
    <property type="entry name" value="Vaccinia Virus protein VP39"/>
    <property type="match status" value="1"/>
</dbReference>
<dbReference type="InterPro" id="IPR041635">
    <property type="entry name" value="Type_ISP_LLaBIII_C"/>
</dbReference>
<evidence type="ECO:0000256" key="1">
    <source>
        <dbReference type="ARBA" id="ARBA00011900"/>
    </source>
</evidence>
<comment type="caution">
    <text evidence="7">The sequence shown here is derived from an EMBL/GenBank/DDBJ whole genome shotgun (WGS) entry which is preliminary data.</text>
</comment>
<evidence type="ECO:0000256" key="3">
    <source>
        <dbReference type="ARBA" id="ARBA00022679"/>
    </source>
</evidence>
<dbReference type="GO" id="GO:0008170">
    <property type="term" value="F:N-methyltransferase activity"/>
    <property type="evidence" value="ECO:0007669"/>
    <property type="project" value="InterPro"/>
</dbReference>
<dbReference type="GO" id="GO:0003677">
    <property type="term" value="F:DNA binding"/>
    <property type="evidence" value="ECO:0007669"/>
    <property type="project" value="InterPro"/>
</dbReference>
<dbReference type="PRINTS" id="PR00507">
    <property type="entry name" value="N12N6MTFRASE"/>
</dbReference>
<dbReference type="STRING" id="156892.BM477_06795"/>
<evidence type="ECO:0000256" key="2">
    <source>
        <dbReference type="ARBA" id="ARBA00022603"/>
    </source>
</evidence>
<dbReference type="Pfam" id="PF18135">
    <property type="entry name" value="Type_ISP_C"/>
    <property type="match status" value="1"/>
</dbReference>
<dbReference type="InterPro" id="IPR050953">
    <property type="entry name" value="N4_N6_ade-DNA_methylase"/>
</dbReference>
<evidence type="ECO:0000313" key="7">
    <source>
        <dbReference type="EMBL" id="OKL47368.1"/>
    </source>
</evidence>
<dbReference type="EMBL" id="MPDM01000007">
    <property type="protein sequence ID" value="OKL47368.1"/>
    <property type="molecule type" value="Genomic_DNA"/>
</dbReference>
<dbReference type="SUPFAM" id="SSF53335">
    <property type="entry name" value="S-adenosyl-L-methionine-dependent methyltransferases"/>
    <property type="match status" value="1"/>
</dbReference>
<dbReference type="InterPro" id="IPR029063">
    <property type="entry name" value="SAM-dependent_MTases_sf"/>
</dbReference>
<evidence type="ECO:0000259" key="6">
    <source>
        <dbReference type="Pfam" id="PF18135"/>
    </source>
</evidence>
<feature type="domain" description="Type ISP restriction-modification enzyme LLaBIII C-terminal specificity" evidence="6">
    <location>
        <begin position="511"/>
        <end position="743"/>
    </location>
</feature>
<proteinExistence type="predicted"/>
<dbReference type="RefSeq" id="WP_075361939.1">
    <property type="nucleotide sequence ID" value="NZ_MPDM01000007.1"/>
</dbReference>
<dbReference type="AlphaFoldDB" id="A0A1Q5PL49"/>
<name>A0A1Q5PL49_9ACTO</name>
<dbReference type="Proteomes" id="UP000186465">
    <property type="component" value="Unassembled WGS sequence"/>
</dbReference>
<keyword evidence="2" id="KW-0489">Methyltransferase</keyword>
<dbReference type="GO" id="GO:0032259">
    <property type="term" value="P:methylation"/>
    <property type="evidence" value="ECO:0007669"/>
    <property type="project" value="UniProtKB-KW"/>
</dbReference>
<sequence length="776" mass="86135">MAPLAAMLREEVIESVKADRRYAKQHGVDERTRPFIALKNDWRASLYPRATDSQFADGFAQTVMFSLIIALSEGMDLDGKRVPEIAEALETKHTVLGRSLALLTEHLEDFNVGITIQTIVRALSGADWQKISAGKQDVYLHLYEKFLSAYNPELRKKSGSCYTPVEVVDAMTRITDEALKQYLRVPKGLSSEEIAVIDPAMGTGTYPLSVLRNVAESARPYGKGAVADAVTAAAQRLYGIEIQSGPFSVAELRLSQAIRELGGTVPEGGLNLFVADTLEDSDSSSSVQLSYSLQRIAEQRQRANKLKKETPIRVCIGNPPYKDKAQGMGGWVESGSSVSGLVPLDAFREEGNGRLEYVLKNLYVYFWRWAMWKVFESTEKSKPGVVCFITATGYLNGPGFAGMRRWIRENTSRGWIINLTPEGKQPPVKTAIFDIETEVAIGVFIRNGENDISVPAPVSYIELEGTREEKFEQLAALSLDDERFTLASSEWTAGFVPAASKAWAQIPALADLFPWVAPGVKPNKAWVYAPTAPLLERRWDSLITEENEQEKRNMFKETSSTKFELPHKPLAGRDVEQETSIPFMEVKWPKRPAIVRVGYRSFDRQYLIADSRLLHRPSPALWAARIPEQLFVIEQHAHFPKAGPGLMFSALIPDMHCFNNRGGRSLPIYHPDGSPNVSPNLLEALAGILHRSVSVEELAAYIAGVSAHPHYVELFKRELKNYPNHVPLTTDPGLWQTAVELGGSSYLVAHLWGTGTAYGGIVFGAGRKRHEEHAAI</sequence>
<evidence type="ECO:0000256" key="4">
    <source>
        <dbReference type="ARBA" id="ARBA00047942"/>
    </source>
</evidence>
<evidence type="ECO:0000313" key="8">
    <source>
        <dbReference type="Proteomes" id="UP000186465"/>
    </source>
</evidence>
<accession>A0A1Q5PL49</accession>
<dbReference type="GO" id="GO:0009007">
    <property type="term" value="F:site-specific DNA-methyltransferase (adenine-specific) activity"/>
    <property type="evidence" value="ECO:0007669"/>
    <property type="project" value="UniProtKB-EC"/>
</dbReference>
<feature type="domain" description="DNA methylase adenine-specific" evidence="5">
    <location>
        <begin position="136"/>
        <end position="324"/>
    </location>
</feature>
<dbReference type="PANTHER" id="PTHR33841:SF1">
    <property type="entry name" value="DNA METHYLTRANSFERASE A"/>
    <property type="match status" value="1"/>
</dbReference>
<organism evidence="7 8">
    <name type="scientific">Boudabousia marimammalium</name>
    <dbReference type="NCBI Taxonomy" id="156892"/>
    <lineage>
        <taxon>Bacteria</taxon>
        <taxon>Bacillati</taxon>
        <taxon>Actinomycetota</taxon>
        <taxon>Actinomycetes</taxon>
        <taxon>Actinomycetales</taxon>
        <taxon>Actinomycetaceae</taxon>
        <taxon>Boudabousia</taxon>
    </lineage>
</organism>